<dbReference type="InterPro" id="IPR001547">
    <property type="entry name" value="Glyco_hydro_5"/>
</dbReference>
<keyword evidence="8" id="KW-0732">Signal</keyword>
<dbReference type="InterPro" id="IPR017853">
    <property type="entry name" value="GH"/>
</dbReference>
<reference evidence="10" key="1">
    <citation type="submission" date="2022-12" db="EMBL/GenBank/DDBJ databases">
        <title>Bacterial isolates from different developmental stages of Nematostella vectensis.</title>
        <authorList>
            <person name="Fraune S."/>
        </authorList>
    </citation>
    <scope>NUCLEOTIDE SEQUENCE</scope>
    <source>
        <strain evidence="10">G21630-S1</strain>
    </source>
</reference>
<evidence type="ECO:0000256" key="8">
    <source>
        <dbReference type="SAM" id="SignalP"/>
    </source>
</evidence>
<dbReference type="Pfam" id="PF00150">
    <property type="entry name" value="Cellulase"/>
    <property type="match status" value="1"/>
</dbReference>
<dbReference type="InterPro" id="IPR050386">
    <property type="entry name" value="Glycosyl_hydrolase_5"/>
</dbReference>
<evidence type="ECO:0000256" key="1">
    <source>
        <dbReference type="ARBA" id="ARBA00005641"/>
    </source>
</evidence>
<sequence>MRSAFRGFVFLLTLGFVSPVSIHPASAADLITFWDQPQRGGNSFNQAVPDQAYFNALADTGATWVRLTFSKWKATERDFLLGSADDYQAIPAADLALLRGALDRADKAGLKVVLAPLSLPGARWQQQNGGVFDQRLWSDPVYADQAVAFWSDLASALKDHPAIAAYNLINEPAPERGTGLAENGTAADRQAWYQKHRGTPRDLPALYEKLITAIRKTDPLTPVMLDAGFYANALSFDYWPSPLPAALADGRVLYAFHMYEPYEATSAPNMKRAEPYRYPGVELDYGTGRQIWNKAAVQAHISAPFDWARTQGIPANRLVAAEFGCMRFWSDCGRYLEDVTDILEKKSAHWAFYAFREDVWDGMDYELSPSEPSGRFYWLMEEGRGDELKRNGPLFEILGKRLKP</sequence>
<accession>A0ABT4LF28</accession>
<feature type="domain" description="Glycoside hydrolase family 5" evidence="9">
    <location>
        <begin position="44"/>
        <end position="355"/>
    </location>
</feature>
<dbReference type="EMBL" id="JAPWGY010000001">
    <property type="protein sequence ID" value="MCZ4279684.1"/>
    <property type="molecule type" value="Genomic_DNA"/>
</dbReference>
<keyword evidence="3" id="KW-0136">Cellulose degradation</keyword>
<keyword evidence="2 7" id="KW-0378">Hydrolase</keyword>
<evidence type="ECO:0000256" key="2">
    <source>
        <dbReference type="ARBA" id="ARBA00022801"/>
    </source>
</evidence>
<evidence type="ECO:0000256" key="7">
    <source>
        <dbReference type="RuleBase" id="RU361153"/>
    </source>
</evidence>
<dbReference type="PANTHER" id="PTHR31297:SF41">
    <property type="entry name" value="ENDOGLUCANASE, PUTATIVE (AFU_ORTHOLOGUE AFUA_5G01830)-RELATED"/>
    <property type="match status" value="1"/>
</dbReference>
<evidence type="ECO:0000256" key="5">
    <source>
        <dbReference type="ARBA" id="ARBA00023295"/>
    </source>
</evidence>
<dbReference type="RefSeq" id="WP_269421884.1">
    <property type="nucleotide sequence ID" value="NZ_JAPWGY010000001.1"/>
</dbReference>
<protein>
    <submittedName>
        <fullName evidence="10">Cellulase family glycosylhydrolase</fullName>
    </submittedName>
</protein>
<keyword evidence="4" id="KW-0119">Carbohydrate metabolism</keyword>
<dbReference type="PANTHER" id="PTHR31297">
    <property type="entry name" value="GLUCAN ENDO-1,6-BETA-GLUCOSIDASE B"/>
    <property type="match status" value="1"/>
</dbReference>
<proteinExistence type="inferred from homology"/>
<dbReference type="SUPFAM" id="SSF51445">
    <property type="entry name" value="(Trans)glycosidases"/>
    <property type="match status" value="1"/>
</dbReference>
<keyword evidence="5 7" id="KW-0326">Glycosidase</keyword>
<dbReference type="Gene3D" id="3.20.20.80">
    <property type="entry name" value="Glycosidases"/>
    <property type="match status" value="1"/>
</dbReference>
<keyword evidence="6" id="KW-0624">Polysaccharide degradation</keyword>
<comment type="caution">
    <text evidence="10">The sequence shown here is derived from an EMBL/GenBank/DDBJ whole genome shotgun (WGS) entry which is preliminary data.</text>
</comment>
<evidence type="ECO:0000313" key="10">
    <source>
        <dbReference type="EMBL" id="MCZ4279684.1"/>
    </source>
</evidence>
<organism evidence="10 11">
    <name type="scientific">Kiloniella laminariae</name>
    <dbReference type="NCBI Taxonomy" id="454162"/>
    <lineage>
        <taxon>Bacteria</taxon>
        <taxon>Pseudomonadati</taxon>
        <taxon>Pseudomonadota</taxon>
        <taxon>Alphaproteobacteria</taxon>
        <taxon>Rhodospirillales</taxon>
        <taxon>Kiloniellaceae</taxon>
        <taxon>Kiloniella</taxon>
    </lineage>
</organism>
<evidence type="ECO:0000256" key="6">
    <source>
        <dbReference type="ARBA" id="ARBA00023326"/>
    </source>
</evidence>
<evidence type="ECO:0000256" key="3">
    <source>
        <dbReference type="ARBA" id="ARBA00023001"/>
    </source>
</evidence>
<evidence type="ECO:0000259" key="9">
    <source>
        <dbReference type="Pfam" id="PF00150"/>
    </source>
</evidence>
<dbReference type="Proteomes" id="UP001069802">
    <property type="component" value="Unassembled WGS sequence"/>
</dbReference>
<feature type="signal peptide" evidence="8">
    <location>
        <begin position="1"/>
        <end position="27"/>
    </location>
</feature>
<evidence type="ECO:0000256" key="4">
    <source>
        <dbReference type="ARBA" id="ARBA00023277"/>
    </source>
</evidence>
<comment type="similarity">
    <text evidence="1 7">Belongs to the glycosyl hydrolase 5 (cellulase A) family.</text>
</comment>
<evidence type="ECO:0000313" key="11">
    <source>
        <dbReference type="Proteomes" id="UP001069802"/>
    </source>
</evidence>
<name>A0ABT4LF28_9PROT</name>
<keyword evidence="11" id="KW-1185">Reference proteome</keyword>
<feature type="chain" id="PRO_5047060164" evidence="8">
    <location>
        <begin position="28"/>
        <end position="404"/>
    </location>
</feature>
<gene>
    <name evidence="10" type="ORF">O4H49_02765</name>
</gene>